<dbReference type="InterPro" id="IPR011044">
    <property type="entry name" value="Quino_amine_DH_bsu"/>
</dbReference>
<feature type="region of interest" description="Disordered" evidence="1">
    <location>
        <begin position="1"/>
        <end position="21"/>
    </location>
</feature>
<dbReference type="InterPro" id="IPR015943">
    <property type="entry name" value="WD40/YVTN_repeat-like_dom_sf"/>
</dbReference>
<keyword evidence="3" id="KW-1185">Reference proteome</keyword>
<name>A0A7X5R2J6_9MICO</name>
<accession>A0A7X5R2J6</accession>
<organism evidence="2 3">
    <name type="scientific">Lysinibacter cavernae</name>
    <dbReference type="NCBI Taxonomy" id="1640652"/>
    <lineage>
        <taxon>Bacteria</taxon>
        <taxon>Bacillati</taxon>
        <taxon>Actinomycetota</taxon>
        <taxon>Actinomycetes</taxon>
        <taxon>Micrococcales</taxon>
        <taxon>Microbacteriaceae</taxon>
        <taxon>Lysinibacter</taxon>
    </lineage>
</organism>
<protein>
    <recommendedName>
        <fullName evidence="4">Secreted protein</fullName>
    </recommendedName>
</protein>
<evidence type="ECO:0000313" key="2">
    <source>
        <dbReference type="EMBL" id="NIH54510.1"/>
    </source>
</evidence>
<evidence type="ECO:0000313" key="3">
    <source>
        <dbReference type="Proteomes" id="UP000541033"/>
    </source>
</evidence>
<dbReference type="Gene3D" id="2.130.10.10">
    <property type="entry name" value="YVTN repeat-like/Quinoprotein amine dehydrogenase"/>
    <property type="match status" value="1"/>
</dbReference>
<dbReference type="SUPFAM" id="SSF50969">
    <property type="entry name" value="YVTN repeat-like/Quinoprotein amine dehydrogenase"/>
    <property type="match status" value="1"/>
</dbReference>
<dbReference type="InterPro" id="IPR047697">
    <property type="entry name" value="AztD-like"/>
</dbReference>
<dbReference type="NCBIfam" id="NF038015">
    <property type="entry name" value="AztD"/>
    <property type="match status" value="1"/>
</dbReference>
<feature type="compositionally biased region" description="Polar residues" evidence="1">
    <location>
        <begin position="1"/>
        <end position="13"/>
    </location>
</feature>
<proteinExistence type="predicted"/>
<dbReference type="AlphaFoldDB" id="A0A7X5R2J6"/>
<dbReference type="InterPro" id="IPR006311">
    <property type="entry name" value="TAT_signal"/>
</dbReference>
<gene>
    <name evidence="2" type="ORF">FHX76_002406</name>
</gene>
<comment type="caution">
    <text evidence="2">The sequence shown here is derived from an EMBL/GenBank/DDBJ whole genome shotgun (WGS) entry which is preliminary data.</text>
</comment>
<dbReference type="RefSeq" id="WP_243848784.1">
    <property type="nucleotide sequence ID" value="NZ_JAAMOX010000002.1"/>
</dbReference>
<sequence length="420" mass="43718">MNTNHDTASSPKTAHNRRPRRTHVAAGAALAASAMLLTACTSEATATGPETATPSASEAHSHDLQASRLAITYDGGVLVLDGDSLEVVSDIPLAGFNRVNPAGDDRHVIVSTSDAFRVLDTGLVTHDDHIHEETPVLTEITFSADRPGHVVTHAGRTVLFSDGSGLVESFASEELANGKPPTEQYTTAQPHHGVAVELEDGGMLVTLGGEDERSGVAVLNDAREEVTRSEECPGVHGEATAKNEAVAVGCENGALIYTNGAITKVSSPDAAGRIGTLVGASDQAVLLGDYKVGDNKTPEQVSLLDTASKQLNIVDLGTSYSFRSLARGPRGEALVLGTDGAIHVIDQTSGTVSESIPVVDAWTEPTEWKDPRPALFVLGGIAYVTDPATQSIHAVDLESGDIQTTAELPHVPNELTGVGV</sequence>
<reference evidence="2 3" key="1">
    <citation type="submission" date="2020-02" db="EMBL/GenBank/DDBJ databases">
        <title>Sequencing the genomes of 1000 actinobacteria strains.</title>
        <authorList>
            <person name="Klenk H.-P."/>
        </authorList>
    </citation>
    <scope>NUCLEOTIDE SEQUENCE [LARGE SCALE GENOMIC DNA]</scope>
    <source>
        <strain evidence="2 3">DSM 27960</strain>
    </source>
</reference>
<dbReference type="EMBL" id="JAAMOX010000002">
    <property type="protein sequence ID" value="NIH54510.1"/>
    <property type="molecule type" value="Genomic_DNA"/>
</dbReference>
<dbReference type="PROSITE" id="PS51318">
    <property type="entry name" value="TAT"/>
    <property type="match status" value="1"/>
</dbReference>
<dbReference type="Proteomes" id="UP000541033">
    <property type="component" value="Unassembled WGS sequence"/>
</dbReference>
<evidence type="ECO:0000256" key="1">
    <source>
        <dbReference type="SAM" id="MobiDB-lite"/>
    </source>
</evidence>
<evidence type="ECO:0008006" key="4">
    <source>
        <dbReference type="Google" id="ProtNLM"/>
    </source>
</evidence>